<proteinExistence type="predicted"/>
<sequence>MAPITMSELAALPLTYTLPPPLLVLLTAFYLATARYFSTDKARAYLLSALSSFTMTTLSIPFAYLYFAYGLEAVFVAAQEGWLHQAGRVGVIFFGTYLFADVSAQPPRGERDIDAATPTPTLRSEYWTDDVQLAVGYVMYPSQIGFLTGWVHHICYIGLMIVLLNTRLTPIFCAGAIMELPTFDLAISNLFPSVRNDLRFLSSFFLIRIAFHAYLLFDCLRPSSRAITDGSWVPGVMLSLAFVLHVSWFRGGLQGHLKRMRAAKKGLARKEQDKVVDEPIVDAAIKLDPSVLDSTLPAETTEGLTTLHTSPGTPDDSPLVTPYTPSQTPFSLRDSYILNTLPNLSMPTMANLPTVSIPPIPSLSDLTSAFPKQNINFGFKDAVKSRWEGQRGKFGASMGLRGGAFGGLGLRRRQKKEKEIDGSGSGDADQASVMVHEVMVDN</sequence>
<organism evidence="3 4">
    <name type="scientific">Saitozyma podzolica</name>
    <dbReference type="NCBI Taxonomy" id="1890683"/>
    <lineage>
        <taxon>Eukaryota</taxon>
        <taxon>Fungi</taxon>
        <taxon>Dikarya</taxon>
        <taxon>Basidiomycota</taxon>
        <taxon>Agaricomycotina</taxon>
        <taxon>Tremellomycetes</taxon>
        <taxon>Tremellales</taxon>
        <taxon>Trimorphomycetaceae</taxon>
        <taxon>Saitozyma</taxon>
    </lineage>
</organism>
<feature type="transmembrane region" description="Helical" evidence="2">
    <location>
        <begin position="20"/>
        <end position="37"/>
    </location>
</feature>
<evidence type="ECO:0000313" key="3">
    <source>
        <dbReference type="EMBL" id="RSH93924.1"/>
    </source>
</evidence>
<keyword evidence="2" id="KW-1133">Transmembrane helix</keyword>
<evidence type="ECO:0008006" key="5">
    <source>
        <dbReference type="Google" id="ProtNLM"/>
    </source>
</evidence>
<gene>
    <name evidence="3" type="ORF">EHS25_006576</name>
</gene>
<accession>A0A427YS24</accession>
<feature type="transmembrane region" description="Helical" evidence="2">
    <location>
        <begin position="232"/>
        <end position="251"/>
    </location>
</feature>
<feature type="transmembrane region" description="Helical" evidence="2">
    <location>
        <begin position="169"/>
        <end position="191"/>
    </location>
</feature>
<evidence type="ECO:0000256" key="1">
    <source>
        <dbReference type="SAM" id="MobiDB-lite"/>
    </source>
</evidence>
<reference evidence="3 4" key="1">
    <citation type="submission" date="2018-11" db="EMBL/GenBank/DDBJ databases">
        <title>Genome sequence of Saitozyma podzolica DSM 27192.</title>
        <authorList>
            <person name="Aliyu H."/>
            <person name="Gorte O."/>
            <person name="Ochsenreither K."/>
        </authorList>
    </citation>
    <scope>NUCLEOTIDE SEQUENCE [LARGE SCALE GENOMIC DNA]</scope>
    <source>
        <strain evidence="3 4">DSM 27192</strain>
    </source>
</reference>
<dbReference type="EMBL" id="RSCD01000003">
    <property type="protein sequence ID" value="RSH93924.1"/>
    <property type="molecule type" value="Genomic_DNA"/>
</dbReference>
<dbReference type="STRING" id="1890683.A0A427YS24"/>
<feature type="region of interest" description="Disordered" evidence="1">
    <location>
        <begin position="405"/>
        <end position="431"/>
    </location>
</feature>
<protein>
    <recommendedName>
        <fullName evidence="5">TLC domain-containing protein</fullName>
    </recommendedName>
</protein>
<feature type="transmembrane region" description="Helical" evidence="2">
    <location>
        <begin position="44"/>
        <end position="69"/>
    </location>
</feature>
<keyword evidence="4" id="KW-1185">Reference proteome</keyword>
<dbReference type="Proteomes" id="UP000279259">
    <property type="component" value="Unassembled WGS sequence"/>
</dbReference>
<name>A0A427YS24_9TREE</name>
<dbReference type="OrthoDB" id="341353at2759"/>
<evidence type="ECO:0000313" key="4">
    <source>
        <dbReference type="Proteomes" id="UP000279259"/>
    </source>
</evidence>
<comment type="caution">
    <text evidence="3">The sequence shown here is derived from an EMBL/GenBank/DDBJ whole genome shotgun (WGS) entry which is preliminary data.</text>
</comment>
<feature type="transmembrane region" description="Helical" evidence="2">
    <location>
        <begin position="198"/>
        <end position="217"/>
    </location>
</feature>
<dbReference type="AlphaFoldDB" id="A0A427YS24"/>
<evidence type="ECO:0000256" key="2">
    <source>
        <dbReference type="SAM" id="Phobius"/>
    </source>
</evidence>
<keyword evidence="2" id="KW-0812">Transmembrane</keyword>
<keyword evidence="2" id="KW-0472">Membrane</keyword>